<dbReference type="Proteomes" id="UP000188181">
    <property type="component" value="Chromosome"/>
</dbReference>
<reference evidence="4" key="1">
    <citation type="submission" date="2017-02" db="EMBL/GenBank/DDBJ databases">
        <title>Comparative genomics and description of representatives of a novel lineage of planctomycetes thriving in anoxic sediments.</title>
        <authorList>
            <person name="Spring S."/>
            <person name="Bunk B."/>
            <person name="Sproer C."/>
        </authorList>
    </citation>
    <scope>NUCLEOTIDE SEQUENCE [LARGE SCALE GENOMIC DNA]</scope>
    <source>
        <strain evidence="4">SM-Chi-D1</strain>
    </source>
</reference>
<feature type="domain" description="DUF642" evidence="2">
    <location>
        <begin position="19"/>
        <end position="181"/>
    </location>
</feature>
<evidence type="ECO:0000313" key="3">
    <source>
        <dbReference type="EMBL" id="AQQ69748.1"/>
    </source>
</evidence>
<proteinExistence type="predicted"/>
<keyword evidence="4" id="KW-1185">Reference proteome</keyword>
<protein>
    <recommendedName>
        <fullName evidence="2">DUF642 domain-containing protein</fullName>
    </recommendedName>
</protein>
<name>A0A1Q2MB39_9BACT</name>
<dbReference type="InterPro" id="IPR006946">
    <property type="entry name" value="DGR2-like_dom"/>
</dbReference>
<dbReference type="OrthoDB" id="291501at2"/>
<evidence type="ECO:0000256" key="1">
    <source>
        <dbReference type="SAM" id="SignalP"/>
    </source>
</evidence>
<keyword evidence="1" id="KW-0732">Signal</keyword>
<dbReference type="Pfam" id="PF04862">
    <property type="entry name" value="DUF642"/>
    <property type="match status" value="1"/>
</dbReference>
<dbReference type="NCBIfam" id="TIGR04362">
    <property type="entry name" value="choice_anch_C"/>
    <property type="match status" value="1"/>
</dbReference>
<evidence type="ECO:0000313" key="4">
    <source>
        <dbReference type="Proteomes" id="UP000188181"/>
    </source>
</evidence>
<sequence length="206" mass="22323" precursor="true">MCKLLTTLMFACAICANAMVTNGGFEAPDASGNSSGFTRYGPGLDINGWVVIQSVDLVNELWPAYSGEQSLDLNASSPGIIAQELQTVPGATYELSFMLAANPTTPYPPTMKLMRTKIADAPVGAFIDYKQFNFDAAGRTYQDMGWREEIWLFTAQKESTWLIFESLNNGECGVALDDIAVNLVQIPEPATLVVLAVGGLLARKRK</sequence>
<organism evidence="3 4">
    <name type="scientific">Limihaloglobus sulfuriphilus</name>
    <dbReference type="NCBI Taxonomy" id="1851148"/>
    <lineage>
        <taxon>Bacteria</taxon>
        <taxon>Pseudomonadati</taxon>
        <taxon>Planctomycetota</taxon>
        <taxon>Phycisphaerae</taxon>
        <taxon>Sedimentisphaerales</taxon>
        <taxon>Sedimentisphaeraceae</taxon>
        <taxon>Limihaloglobus</taxon>
    </lineage>
</organism>
<dbReference type="EMBL" id="CP019646">
    <property type="protein sequence ID" value="AQQ69748.1"/>
    <property type="molecule type" value="Genomic_DNA"/>
</dbReference>
<gene>
    <name evidence="3" type="ORF">SMSP2_00082</name>
</gene>
<feature type="signal peptide" evidence="1">
    <location>
        <begin position="1"/>
        <end position="18"/>
    </location>
</feature>
<dbReference type="KEGG" id="pbas:SMSP2_00082"/>
<dbReference type="AlphaFoldDB" id="A0A1Q2MB39"/>
<dbReference type="Gene3D" id="2.60.120.260">
    <property type="entry name" value="Galactose-binding domain-like"/>
    <property type="match status" value="1"/>
</dbReference>
<evidence type="ECO:0000259" key="2">
    <source>
        <dbReference type="Pfam" id="PF04862"/>
    </source>
</evidence>
<accession>A0A1Q2MB39</accession>
<dbReference type="InterPro" id="IPR027576">
    <property type="entry name" value="Choice_anch_C_dom"/>
</dbReference>
<dbReference type="RefSeq" id="WP_146682059.1">
    <property type="nucleotide sequence ID" value="NZ_CP019646.1"/>
</dbReference>
<feature type="chain" id="PRO_5012026666" description="DUF642 domain-containing protein" evidence="1">
    <location>
        <begin position="19"/>
        <end position="206"/>
    </location>
</feature>